<feature type="domain" description="HTH cro/C1-type" evidence="1">
    <location>
        <begin position="47"/>
        <end position="101"/>
    </location>
</feature>
<evidence type="ECO:0000313" key="3">
    <source>
        <dbReference type="Proteomes" id="UP000427769"/>
    </source>
</evidence>
<dbReference type="Gene3D" id="1.10.260.40">
    <property type="entry name" value="lambda repressor-like DNA-binding domains"/>
    <property type="match status" value="1"/>
</dbReference>
<dbReference type="CDD" id="cd00093">
    <property type="entry name" value="HTH_XRE"/>
    <property type="match status" value="1"/>
</dbReference>
<protein>
    <recommendedName>
        <fullName evidence="1">HTH cro/C1-type domain-containing protein</fullName>
    </recommendedName>
</protein>
<dbReference type="SUPFAM" id="SSF47413">
    <property type="entry name" value="lambda repressor-like DNA-binding domains"/>
    <property type="match status" value="1"/>
</dbReference>
<dbReference type="KEGG" id="dwd:DSCW_38310"/>
<dbReference type="OrthoDB" id="9807711at2"/>
<sequence length="102" mass="11712">MCIRVPVQDVDKIRKLLNDAGHRVEIYEKELFASDEVFPDSHPGQMLKGLRVREGLTQAQLSQKTGLHTRHISEMENDKRPIGKVMAKRLANALKADYRIFL</sequence>
<evidence type="ECO:0000259" key="1">
    <source>
        <dbReference type="PROSITE" id="PS50943"/>
    </source>
</evidence>
<dbReference type="GO" id="GO:0003677">
    <property type="term" value="F:DNA binding"/>
    <property type="evidence" value="ECO:0007669"/>
    <property type="project" value="InterPro"/>
</dbReference>
<dbReference type="EMBL" id="AP021875">
    <property type="protein sequence ID" value="BBO76414.1"/>
    <property type="molecule type" value="Genomic_DNA"/>
</dbReference>
<dbReference type="PROSITE" id="PS50943">
    <property type="entry name" value="HTH_CROC1"/>
    <property type="match status" value="1"/>
</dbReference>
<organism evidence="2 3">
    <name type="scientific">Desulfosarcina widdelii</name>
    <dbReference type="NCBI Taxonomy" id="947919"/>
    <lineage>
        <taxon>Bacteria</taxon>
        <taxon>Pseudomonadati</taxon>
        <taxon>Thermodesulfobacteriota</taxon>
        <taxon>Desulfobacteria</taxon>
        <taxon>Desulfobacterales</taxon>
        <taxon>Desulfosarcinaceae</taxon>
        <taxon>Desulfosarcina</taxon>
    </lineage>
</organism>
<proteinExistence type="predicted"/>
<keyword evidence="3" id="KW-1185">Reference proteome</keyword>
<evidence type="ECO:0000313" key="2">
    <source>
        <dbReference type="EMBL" id="BBO76414.1"/>
    </source>
</evidence>
<name>A0A5K7ZD83_9BACT</name>
<dbReference type="InterPro" id="IPR010982">
    <property type="entry name" value="Lambda_DNA-bd_dom_sf"/>
</dbReference>
<dbReference type="Pfam" id="PF01381">
    <property type="entry name" value="HTH_3"/>
    <property type="match status" value="1"/>
</dbReference>
<dbReference type="Proteomes" id="UP000427769">
    <property type="component" value="Chromosome"/>
</dbReference>
<gene>
    <name evidence="2" type="ORF">DSCW_38310</name>
</gene>
<reference evidence="2 3" key="1">
    <citation type="submission" date="2019-11" db="EMBL/GenBank/DDBJ databases">
        <title>Comparative genomics of hydrocarbon-degrading Desulfosarcina strains.</title>
        <authorList>
            <person name="Watanabe M."/>
            <person name="Kojima H."/>
            <person name="Fukui M."/>
        </authorList>
    </citation>
    <scope>NUCLEOTIDE SEQUENCE [LARGE SCALE GENOMIC DNA]</scope>
    <source>
        <strain evidence="2 3">PP31</strain>
    </source>
</reference>
<dbReference type="RefSeq" id="WP_155305240.1">
    <property type="nucleotide sequence ID" value="NZ_AP021875.1"/>
</dbReference>
<dbReference type="SMART" id="SM00530">
    <property type="entry name" value="HTH_XRE"/>
    <property type="match status" value="1"/>
</dbReference>
<dbReference type="AlphaFoldDB" id="A0A5K7ZD83"/>
<dbReference type="InterPro" id="IPR001387">
    <property type="entry name" value="Cro/C1-type_HTH"/>
</dbReference>
<accession>A0A5K7ZD83</accession>